<accession>A0ABQ9GAL8</accession>
<name>A0ABQ9GAL8_9NEOP</name>
<comment type="caution">
    <text evidence="1">The sequence shown here is derived from an EMBL/GenBank/DDBJ whole genome shotgun (WGS) entry which is preliminary data.</text>
</comment>
<reference evidence="1 2" key="1">
    <citation type="submission" date="2023-02" db="EMBL/GenBank/DDBJ databases">
        <title>LHISI_Scaffold_Assembly.</title>
        <authorList>
            <person name="Stuart O.P."/>
            <person name="Cleave R."/>
            <person name="Magrath M.J.L."/>
            <person name="Mikheyev A.S."/>
        </authorList>
    </citation>
    <scope>NUCLEOTIDE SEQUENCE [LARGE SCALE GENOMIC DNA]</scope>
    <source>
        <strain evidence="1">Daus_M_001</strain>
        <tissue evidence="1">Leg muscle</tissue>
    </source>
</reference>
<keyword evidence="2" id="KW-1185">Reference proteome</keyword>
<evidence type="ECO:0000313" key="2">
    <source>
        <dbReference type="Proteomes" id="UP001159363"/>
    </source>
</evidence>
<proteinExistence type="predicted"/>
<dbReference type="Proteomes" id="UP001159363">
    <property type="component" value="Chromosome 12"/>
</dbReference>
<gene>
    <name evidence="1" type="ORF">PR048_028456</name>
</gene>
<dbReference type="EMBL" id="JARBHB010000013">
    <property type="protein sequence ID" value="KAJ8869465.1"/>
    <property type="molecule type" value="Genomic_DNA"/>
</dbReference>
<organism evidence="1 2">
    <name type="scientific">Dryococelus australis</name>
    <dbReference type="NCBI Taxonomy" id="614101"/>
    <lineage>
        <taxon>Eukaryota</taxon>
        <taxon>Metazoa</taxon>
        <taxon>Ecdysozoa</taxon>
        <taxon>Arthropoda</taxon>
        <taxon>Hexapoda</taxon>
        <taxon>Insecta</taxon>
        <taxon>Pterygota</taxon>
        <taxon>Neoptera</taxon>
        <taxon>Polyneoptera</taxon>
        <taxon>Phasmatodea</taxon>
        <taxon>Verophasmatodea</taxon>
        <taxon>Anareolatae</taxon>
        <taxon>Phasmatidae</taxon>
        <taxon>Eurycanthinae</taxon>
        <taxon>Dryococelus</taxon>
    </lineage>
</organism>
<sequence>MLVFIDVGCAQAAGNILYYIPWGLFHKTTVIYRSSDKGIRSTMQDCSHFPSGSGEFTIHRLHCLTVSIFISLWSGGGYFKLLLTEISKRDYVFCRPVALLCMIYLRLYQNSDTLKPSETGKSRIHMGP</sequence>
<protein>
    <submittedName>
        <fullName evidence="1">Uncharacterized protein</fullName>
    </submittedName>
</protein>
<evidence type="ECO:0000313" key="1">
    <source>
        <dbReference type="EMBL" id="KAJ8869465.1"/>
    </source>
</evidence>